<name>A0A6M4JA25_9MOLU</name>
<dbReference type="PANTHER" id="PTHR43586:SF8">
    <property type="entry name" value="CYSTEINE DESULFURASE 1, CHLOROPLASTIC"/>
    <property type="match status" value="1"/>
</dbReference>
<dbReference type="EMBL" id="CP053096">
    <property type="protein sequence ID" value="QJR43844.1"/>
    <property type="molecule type" value="Genomic_DNA"/>
</dbReference>
<evidence type="ECO:0000256" key="1">
    <source>
        <dbReference type="ARBA" id="ARBA00001933"/>
    </source>
</evidence>
<keyword evidence="2" id="KW-0663">Pyridoxal phosphate</keyword>
<protein>
    <submittedName>
        <fullName evidence="3">Aminotransferase class V-fold PLP-dependent enzyme</fullName>
    </submittedName>
</protein>
<dbReference type="GO" id="GO:0008483">
    <property type="term" value="F:transaminase activity"/>
    <property type="evidence" value="ECO:0007669"/>
    <property type="project" value="UniProtKB-KW"/>
</dbReference>
<sequence>MMKKLRNHFKMLRKITYFDNAALCLKPDMAIKASTDFYKKYSVSVRTNNAPLGIQNIAIINSLRKKICDLLETNIDETKIIFTSGTTASLNMFALMIQSKLKAGDEILLSSFNHSSNFVPWIEISKKTGAKIIVKNDLLNNINDKTKVIAFAQMNNNFNVSTDMKLIKQKAESVGAIIVNDAAQAIVYEPVRAKFSDVIAFSCNKFYGPTGLGVLAIKNDLLKKLEPVFFGGGSVLNIDKSCTWIKNDSIDLFESGTANFAGIYMFDKALDFFNTYLGYEKTQKILNDLSNYAYKKLSKIPNIQIYTQPNDHIILFNIKGVDSHDIAHYLGTQNIYVRSGLFCAYYVRNITQENSYVRVSLGVYNNKKEIRKLVDSLEKGGDFIVI</sequence>
<comment type="cofactor">
    <cofactor evidence="1">
        <name>pyridoxal 5'-phosphate</name>
        <dbReference type="ChEBI" id="CHEBI:597326"/>
    </cofactor>
</comment>
<evidence type="ECO:0000256" key="2">
    <source>
        <dbReference type="ARBA" id="ARBA00022898"/>
    </source>
</evidence>
<dbReference type="Gene3D" id="3.90.1150.10">
    <property type="entry name" value="Aspartate Aminotransferase, domain 1"/>
    <property type="match status" value="1"/>
</dbReference>
<dbReference type="PANTHER" id="PTHR43586">
    <property type="entry name" value="CYSTEINE DESULFURASE"/>
    <property type="match status" value="1"/>
</dbReference>
<gene>
    <name evidence="3" type="ORF">HLA87_01240</name>
</gene>
<evidence type="ECO:0000313" key="4">
    <source>
        <dbReference type="Proteomes" id="UP000500686"/>
    </source>
</evidence>
<organism evidence="3 4">
    <name type="scientific">Mycoplasma miroungigenitalium</name>
    <dbReference type="NCBI Taxonomy" id="754515"/>
    <lineage>
        <taxon>Bacteria</taxon>
        <taxon>Bacillati</taxon>
        <taxon>Mycoplasmatota</taxon>
        <taxon>Mollicutes</taxon>
        <taxon>Mycoplasmataceae</taxon>
        <taxon>Mycoplasma</taxon>
    </lineage>
</organism>
<dbReference type="Proteomes" id="UP000500686">
    <property type="component" value="Chromosome"/>
</dbReference>
<dbReference type="InterPro" id="IPR000192">
    <property type="entry name" value="Aminotrans_V_dom"/>
</dbReference>
<dbReference type="KEGG" id="mmir:HLA87_01240"/>
<dbReference type="SUPFAM" id="SSF53383">
    <property type="entry name" value="PLP-dependent transferases"/>
    <property type="match status" value="1"/>
</dbReference>
<keyword evidence="3" id="KW-0808">Transferase</keyword>
<keyword evidence="3" id="KW-0032">Aminotransferase</keyword>
<proteinExistence type="predicted"/>
<dbReference type="Pfam" id="PF00266">
    <property type="entry name" value="Aminotran_5"/>
    <property type="match status" value="1"/>
</dbReference>
<dbReference type="InterPro" id="IPR015424">
    <property type="entry name" value="PyrdxlP-dep_Trfase"/>
</dbReference>
<dbReference type="Gene3D" id="3.40.640.10">
    <property type="entry name" value="Type I PLP-dependent aspartate aminotransferase-like (Major domain)"/>
    <property type="match status" value="1"/>
</dbReference>
<accession>A0A6M4JA25</accession>
<dbReference type="InterPro" id="IPR015421">
    <property type="entry name" value="PyrdxlP-dep_Trfase_major"/>
</dbReference>
<keyword evidence="4" id="KW-1185">Reference proteome</keyword>
<dbReference type="InterPro" id="IPR015422">
    <property type="entry name" value="PyrdxlP-dep_Trfase_small"/>
</dbReference>
<evidence type="ECO:0000313" key="3">
    <source>
        <dbReference type="EMBL" id="QJR43844.1"/>
    </source>
</evidence>
<dbReference type="AlphaFoldDB" id="A0A6M4JA25"/>
<reference evidence="3 4" key="1">
    <citation type="submission" date="2020-05" db="EMBL/GenBank/DDBJ databases">
        <title>Novel Mycoplasma species detected in Mirounga angustirostris (northern elephant seal) from the USA.</title>
        <authorList>
            <person name="Volokhov D.V."/>
        </authorList>
    </citation>
    <scope>NUCLEOTIDE SEQUENCE [LARGE SCALE GENOMIC DNA]</scope>
    <source>
        <strain evidence="3 4">Mirounga ES2806-GEN</strain>
    </source>
</reference>